<dbReference type="AlphaFoldDB" id="A0A5Q0L874"/>
<evidence type="ECO:0000313" key="2">
    <source>
        <dbReference type="Proteomes" id="UP000326179"/>
    </source>
</evidence>
<dbReference type="EMBL" id="CP045643">
    <property type="protein sequence ID" value="QFZ72916.1"/>
    <property type="molecule type" value="Genomic_DNA"/>
</dbReference>
<keyword evidence="2" id="KW-1185">Reference proteome</keyword>
<dbReference type="RefSeq" id="WP_153287282.1">
    <property type="nucleotide sequence ID" value="NZ_CP045643.1"/>
</dbReference>
<protein>
    <submittedName>
        <fullName evidence="1">Uncharacterized protein</fullName>
    </submittedName>
</protein>
<evidence type="ECO:0000313" key="1">
    <source>
        <dbReference type="EMBL" id="QFZ72916.1"/>
    </source>
</evidence>
<reference evidence="1 2" key="1">
    <citation type="submission" date="2019-10" db="EMBL/GenBank/DDBJ databases">
        <title>A novel species.</title>
        <authorList>
            <person name="Gao J."/>
        </authorList>
    </citation>
    <scope>NUCLEOTIDE SEQUENCE [LARGE SCALE GENOMIC DNA]</scope>
    <source>
        <strain evidence="1 2">QMT-28</strain>
    </source>
</reference>
<dbReference type="KEGG" id="sfy:GFH48_06215"/>
<name>A0A5Q0L874_9ACTN</name>
<sequence>MEAIRAARRLEVLAAQTAYWPARDARRDANLVQAAAALGLDERGAPYADGPLRALNRVTAGSELPAEESELCHRGIGLLHRSSVVMEQAPMYGRH</sequence>
<proteinExistence type="predicted"/>
<gene>
    <name evidence="1" type="ORF">GFH48_06215</name>
</gene>
<dbReference type="Proteomes" id="UP000326179">
    <property type="component" value="Chromosome"/>
</dbReference>
<accession>A0A5Q0L874</accession>
<organism evidence="1 2">
    <name type="scientific">Streptomyces fagopyri</name>
    <dbReference type="NCBI Taxonomy" id="2662397"/>
    <lineage>
        <taxon>Bacteria</taxon>
        <taxon>Bacillati</taxon>
        <taxon>Actinomycetota</taxon>
        <taxon>Actinomycetes</taxon>
        <taxon>Kitasatosporales</taxon>
        <taxon>Streptomycetaceae</taxon>
        <taxon>Streptomyces</taxon>
    </lineage>
</organism>